<dbReference type="Gene3D" id="2.60.120.620">
    <property type="entry name" value="q2cbj1_9rhob like domain"/>
    <property type="match status" value="1"/>
</dbReference>
<proteinExistence type="predicted"/>
<dbReference type="AlphaFoldDB" id="A0A6S8R5X8"/>
<dbReference type="EMBL" id="HBIO01002216">
    <property type="protein sequence ID" value="CAE0456761.1"/>
    <property type="molecule type" value="Transcribed_RNA"/>
</dbReference>
<name>A0A6S8R5X8_9STRA</name>
<evidence type="ECO:0000313" key="2">
    <source>
        <dbReference type="EMBL" id="CAE0456761.1"/>
    </source>
</evidence>
<dbReference type="SUPFAM" id="SSF51197">
    <property type="entry name" value="Clavaminate synthase-like"/>
    <property type="match status" value="1"/>
</dbReference>
<accession>A0A6S8R5X8</accession>
<protein>
    <submittedName>
        <fullName evidence="2">Uncharacterized protein</fullName>
    </submittedName>
</protein>
<organism evidence="2">
    <name type="scientific">Chaetoceros debilis</name>
    <dbReference type="NCBI Taxonomy" id="122233"/>
    <lineage>
        <taxon>Eukaryota</taxon>
        <taxon>Sar</taxon>
        <taxon>Stramenopiles</taxon>
        <taxon>Ochrophyta</taxon>
        <taxon>Bacillariophyta</taxon>
        <taxon>Coscinodiscophyceae</taxon>
        <taxon>Chaetocerotophycidae</taxon>
        <taxon>Chaetocerotales</taxon>
        <taxon>Chaetocerotaceae</taxon>
        <taxon>Chaetoceros</taxon>
    </lineage>
</organism>
<sequence length="215" mass="23964">MNRGIQMDKQLTFPERRTDLIAGDGKQTFRISVNPLYEYDTSSNRSESSVVIDGVPSLSQISDFASNGYAVFPQVLTKESVMALNHQLELVLRGQYNTGSCPDKTPKLIKTPLHIHQYSSNSSYQTQTSGASTIDNNNDNDSCPKKCCAVSGEDAKYALGYSGNKRKKVLQIINIHKSDTLFRDLVTIPLLGRLVAKLMQWEDGARLCQDQIWAK</sequence>
<reference evidence="2" key="1">
    <citation type="submission" date="2021-01" db="EMBL/GenBank/DDBJ databases">
        <authorList>
            <person name="Corre E."/>
            <person name="Pelletier E."/>
            <person name="Niang G."/>
            <person name="Scheremetjew M."/>
            <person name="Finn R."/>
            <person name="Kale V."/>
            <person name="Holt S."/>
            <person name="Cochrane G."/>
            <person name="Meng A."/>
            <person name="Brown T."/>
            <person name="Cohen L."/>
        </authorList>
    </citation>
    <scope>NUCLEOTIDE SEQUENCE</scope>
    <source>
        <strain evidence="2">MM31A-1</strain>
    </source>
</reference>
<gene>
    <name evidence="1" type="ORF">CDEB00056_LOCUS1601</name>
    <name evidence="2" type="ORF">CDEB00056_LOCUS1602</name>
</gene>
<evidence type="ECO:0000313" key="1">
    <source>
        <dbReference type="EMBL" id="CAE0456760.1"/>
    </source>
</evidence>
<dbReference type="EMBL" id="HBIO01002215">
    <property type="protein sequence ID" value="CAE0456760.1"/>
    <property type="molecule type" value="Transcribed_RNA"/>
</dbReference>